<gene>
    <name evidence="1" type="ORF">SAMN04488087_1898</name>
</gene>
<name>A0A1M6V4P6_9BACT</name>
<dbReference type="RefSeq" id="WP_072715739.1">
    <property type="nucleotide sequence ID" value="NZ_FRAU01000006.1"/>
</dbReference>
<accession>A0A1M6V4P6</accession>
<evidence type="ECO:0000313" key="2">
    <source>
        <dbReference type="Proteomes" id="UP000185812"/>
    </source>
</evidence>
<dbReference type="InterPro" id="IPR010165">
    <property type="entry name" value="CRISPR-Cmr3_IIIB"/>
</dbReference>
<keyword evidence="2" id="KW-1185">Reference proteome</keyword>
<dbReference type="STRING" id="633813.SAMN04488087_1898"/>
<dbReference type="CDD" id="cd09748">
    <property type="entry name" value="Cmr3_III-B"/>
    <property type="match status" value="1"/>
</dbReference>
<evidence type="ECO:0000313" key="1">
    <source>
        <dbReference type="EMBL" id="SHK76364.1"/>
    </source>
</evidence>
<dbReference type="Proteomes" id="UP000185812">
    <property type="component" value="Unassembled WGS sequence"/>
</dbReference>
<dbReference type="Pfam" id="PF09700">
    <property type="entry name" value="Cas_Cmr3"/>
    <property type="match status" value="1"/>
</dbReference>
<dbReference type="EMBL" id="FRAU01000006">
    <property type="protein sequence ID" value="SHK76364.1"/>
    <property type="molecule type" value="Genomic_DNA"/>
</dbReference>
<dbReference type="OrthoDB" id="6162707at2"/>
<sequence length="379" mass="42661">MSFDLLIEPHDVLLFRDGRPFTAGEDTRARSLFPPTPFTIQGAIRARMLFSSGVSPADYASSNPSPQAQQLHQKIGVPGQDYGSLRLRGPLLVRKKSENWTLYFPAPADVLKEEGSRYTLLKPLKGNELSYKTNLSDNLLLSWIRTIDRLKEARGWISAEDFQRYLSGQAPQRVLCEEEFVVREPRIGIAIERGRRTTREGHLYIAEFLRLKDEVALWVRVDGIEPGDFGPKKGIIQLGGEARAAYYCLLDNLLDAIPAPPDQLPEYFKVVLLTPAWFSGGWHPANGSWSRFFNGSVQLISAIVPRYQSIGGAYVDDRRRRTNFQKPMRRFVPAGSVFFFKCNDTVTWNGNPFTETPAGEGDFGQIGFGFCAIGSWNYA</sequence>
<dbReference type="Gene3D" id="3.30.70.2940">
    <property type="match status" value="1"/>
</dbReference>
<protein>
    <submittedName>
        <fullName evidence="1">CRISPR-associated protein Cmr3</fullName>
    </submittedName>
</protein>
<reference evidence="2" key="1">
    <citation type="submission" date="2016-11" db="EMBL/GenBank/DDBJ databases">
        <authorList>
            <person name="Varghese N."/>
            <person name="Submissions S."/>
        </authorList>
    </citation>
    <scope>NUCLEOTIDE SEQUENCE [LARGE SCALE GENOMIC DNA]</scope>
    <source>
        <strain evidence="2">DSM 22212</strain>
    </source>
</reference>
<dbReference type="AlphaFoldDB" id="A0A1M6V4P6"/>
<organism evidence="1 2">
    <name type="scientific">Rhodothermus profundi</name>
    <dbReference type="NCBI Taxonomy" id="633813"/>
    <lineage>
        <taxon>Bacteria</taxon>
        <taxon>Pseudomonadati</taxon>
        <taxon>Rhodothermota</taxon>
        <taxon>Rhodothermia</taxon>
        <taxon>Rhodothermales</taxon>
        <taxon>Rhodothermaceae</taxon>
        <taxon>Rhodothermus</taxon>
    </lineage>
</organism>
<proteinExistence type="predicted"/>
<dbReference type="Gene3D" id="2.60.40.4350">
    <property type="match status" value="1"/>
</dbReference>
<dbReference type="NCBIfam" id="TIGR01888">
    <property type="entry name" value="cas_cmr3"/>
    <property type="match status" value="1"/>
</dbReference>
<dbReference type="InterPro" id="IPR019117">
    <property type="entry name" value="CRISPR-assoc_protein_Cmr3"/>
</dbReference>